<dbReference type="Proteomes" id="UP000230233">
    <property type="component" value="Chromosome V"/>
</dbReference>
<sequence length="148" mass="16857">MPVNSLLFISVFLYIPIVYSIRKVRHLASIQANKPQRYVMWQILSIVLVRFIYIYGFVHYGWEFEVFQDIDTIAVPLLIEICYLGCNRRVMGSICSFLKAGNYCKVCCCPCIDTNNRVEPPAQQPVDLEMVVTTGPLPSLPPRRPAAA</sequence>
<evidence type="ECO:0000313" key="2">
    <source>
        <dbReference type="EMBL" id="PIC30063.1"/>
    </source>
</evidence>
<dbReference type="AlphaFoldDB" id="A0A2G5TS38"/>
<reference evidence="3" key="1">
    <citation type="submission" date="2017-10" db="EMBL/GenBank/DDBJ databases">
        <title>Rapid genome shrinkage in a self-fertile nematode reveals novel sperm competition proteins.</title>
        <authorList>
            <person name="Yin D."/>
            <person name="Schwarz E.M."/>
            <person name="Thomas C.G."/>
            <person name="Felde R.L."/>
            <person name="Korf I.F."/>
            <person name="Cutter A.D."/>
            <person name="Schartner C.M."/>
            <person name="Ralston E.J."/>
            <person name="Meyer B.J."/>
            <person name="Haag E.S."/>
        </authorList>
    </citation>
    <scope>NUCLEOTIDE SEQUENCE [LARGE SCALE GENOMIC DNA]</scope>
    <source>
        <strain evidence="3">JU1422</strain>
    </source>
</reference>
<dbReference type="EMBL" id="PDUG01000005">
    <property type="protein sequence ID" value="PIC30063.1"/>
    <property type="molecule type" value="Genomic_DNA"/>
</dbReference>
<dbReference type="OrthoDB" id="5872645at2759"/>
<evidence type="ECO:0000313" key="3">
    <source>
        <dbReference type="Proteomes" id="UP000230233"/>
    </source>
</evidence>
<feature type="transmembrane region" description="Helical" evidence="1">
    <location>
        <begin position="43"/>
        <end position="62"/>
    </location>
</feature>
<name>A0A2G5TS38_9PELO</name>
<dbReference type="InterPro" id="IPR018817">
    <property type="entry name" value="7TM_GPCR_serpentine_rcpt_Srz"/>
</dbReference>
<dbReference type="Pfam" id="PF10325">
    <property type="entry name" value="7TM_GPCR_Srz"/>
    <property type="match status" value="1"/>
</dbReference>
<feature type="transmembrane region" description="Helical" evidence="1">
    <location>
        <begin position="6"/>
        <end position="22"/>
    </location>
</feature>
<comment type="caution">
    <text evidence="2">The sequence shown here is derived from an EMBL/GenBank/DDBJ whole genome shotgun (WGS) entry which is preliminary data.</text>
</comment>
<evidence type="ECO:0000256" key="1">
    <source>
        <dbReference type="SAM" id="Phobius"/>
    </source>
</evidence>
<keyword evidence="1" id="KW-0472">Membrane</keyword>
<accession>A0A2G5TS38</accession>
<keyword evidence="1" id="KW-1133">Transmembrane helix</keyword>
<keyword evidence="1" id="KW-0812">Transmembrane</keyword>
<organism evidence="2 3">
    <name type="scientific">Caenorhabditis nigoni</name>
    <dbReference type="NCBI Taxonomy" id="1611254"/>
    <lineage>
        <taxon>Eukaryota</taxon>
        <taxon>Metazoa</taxon>
        <taxon>Ecdysozoa</taxon>
        <taxon>Nematoda</taxon>
        <taxon>Chromadorea</taxon>
        <taxon>Rhabditida</taxon>
        <taxon>Rhabditina</taxon>
        <taxon>Rhabditomorpha</taxon>
        <taxon>Rhabditoidea</taxon>
        <taxon>Rhabditidae</taxon>
        <taxon>Peloderinae</taxon>
        <taxon>Caenorhabditis</taxon>
    </lineage>
</organism>
<keyword evidence="3" id="KW-1185">Reference proteome</keyword>
<dbReference type="PANTHER" id="PTHR31720">
    <property type="entry name" value="SERPENTINE RECEPTOR, CLASS Z-RELATED"/>
    <property type="match status" value="1"/>
</dbReference>
<gene>
    <name evidence="2" type="primary">Cnig_chr_V.g21433</name>
    <name evidence="2" type="ORF">B9Z55_021433</name>
</gene>
<protein>
    <submittedName>
        <fullName evidence="2">Uncharacterized protein</fullName>
    </submittedName>
</protein>
<proteinExistence type="predicted"/>
<dbReference type="PANTHER" id="PTHR31720:SF3">
    <property type="entry name" value="SERPENTINE RECEPTOR, CLASS Z-RELATED"/>
    <property type="match status" value="1"/>
</dbReference>